<sequence>MTASSALSLAAASRTAIRVSTRSVWSDQVWHLDGLRPGGNRSDFSLDWGFALVDDSRFIDPQWADWREAAKVFLWSLKVDPPPGRRHLHDGTLVSCFKHLRMLVRWMVEQGYRCFAELDRDASERFLALMATRPGIRSGKPLASGTLRSYHNLLTRLYLQGAKFPEVGIAEPFPGISPPIARHDRGWLPYTPDEIAVPLVSAALSLIGTPADDVIALQAQAQAAYDDALARGISQTKAGFVVIAAIAAFTFSTLPGEDTPWQTAPVTSTKQVRNLIDRIYDACFVVVAYLIGARVSEILGLQVGCIEHHPSTDGTESFAYLVGSIYKTARGAHGEAHRWVAPAPVERAIMIMEQLSAPLRSPTGRPDLWLVMASSGLMGPAPRIGIPVASTIIRRLNDQFAPFIDLPPHQGEPWHLNTHQGRKTFARFVGKRDRSGLHALQAHFGHVTRVMTDRGYVGTDFALDDLIDRHTKEETRTALEELLTAAALGGKGGRMIAARSRFRGRTRDGDVQAYVAFLMKETDLRLGVCDWGYCIYRVETSACFGDDKGPNPALRTESTCISCANFAVTAKHRPVWEARRARNARLLDQTALDPTSRALAEARIAECDRILTELAARMEDADAP</sequence>
<evidence type="ECO:0000256" key="1">
    <source>
        <dbReference type="ARBA" id="ARBA00023172"/>
    </source>
</evidence>
<dbReference type="PROSITE" id="PS51898">
    <property type="entry name" value="TYR_RECOMBINASE"/>
    <property type="match status" value="1"/>
</dbReference>
<dbReference type="EMBL" id="QZWZ01000060">
    <property type="protein sequence ID" value="RJT27732.1"/>
    <property type="molecule type" value="Genomic_DNA"/>
</dbReference>
<evidence type="ECO:0000313" key="3">
    <source>
        <dbReference type="EMBL" id="RJT27732.1"/>
    </source>
</evidence>
<accession>A0A3A5K4Q3</accession>
<gene>
    <name evidence="3" type="ORF">D3227_35845</name>
</gene>
<dbReference type="Gene3D" id="1.10.443.10">
    <property type="entry name" value="Intergrase catalytic core"/>
    <property type="match status" value="1"/>
</dbReference>
<organism evidence="3 4">
    <name type="scientific">Mesorhizobium waimense</name>
    <dbReference type="NCBI Taxonomy" id="1300307"/>
    <lineage>
        <taxon>Bacteria</taxon>
        <taxon>Pseudomonadati</taxon>
        <taxon>Pseudomonadota</taxon>
        <taxon>Alphaproteobacteria</taxon>
        <taxon>Hyphomicrobiales</taxon>
        <taxon>Phyllobacteriaceae</taxon>
        <taxon>Mesorhizobium</taxon>
    </lineage>
</organism>
<dbReference type="RefSeq" id="WP_120018838.1">
    <property type="nucleotide sequence ID" value="NZ_QZWZ01000060.1"/>
</dbReference>
<evidence type="ECO:0000259" key="2">
    <source>
        <dbReference type="PROSITE" id="PS51898"/>
    </source>
</evidence>
<dbReference type="AlphaFoldDB" id="A0A3A5K4Q3"/>
<dbReference type="GO" id="GO:0003677">
    <property type="term" value="F:DNA binding"/>
    <property type="evidence" value="ECO:0007669"/>
    <property type="project" value="InterPro"/>
</dbReference>
<dbReference type="Proteomes" id="UP000272706">
    <property type="component" value="Unassembled WGS sequence"/>
</dbReference>
<dbReference type="SUPFAM" id="SSF56349">
    <property type="entry name" value="DNA breaking-rejoining enzymes"/>
    <property type="match status" value="1"/>
</dbReference>
<dbReference type="InterPro" id="IPR002104">
    <property type="entry name" value="Integrase_catalytic"/>
</dbReference>
<keyword evidence="4" id="KW-1185">Reference proteome</keyword>
<reference evidence="3 4" key="1">
    <citation type="submission" date="2018-09" db="EMBL/GenBank/DDBJ databases">
        <title>Mesorhizobium carmichaelinearum sp. nov. isolated from Carmichaelinea spp. root nodules in New Zealand.</title>
        <authorList>
            <person name="De Meyer S.E."/>
        </authorList>
    </citation>
    <scope>NUCLEOTIDE SEQUENCE [LARGE SCALE GENOMIC DNA]</scope>
    <source>
        <strain evidence="3 4">ICMP19557</strain>
    </source>
</reference>
<dbReference type="OrthoDB" id="7431390at2"/>
<name>A0A3A5K4Q3_9HYPH</name>
<evidence type="ECO:0000313" key="4">
    <source>
        <dbReference type="Proteomes" id="UP000272706"/>
    </source>
</evidence>
<dbReference type="InterPro" id="IPR013762">
    <property type="entry name" value="Integrase-like_cat_sf"/>
</dbReference>
<protein>
    <submittedName>
        <fullName evidence="3">Integrase</fullName>
    </submittedName>
</protein>
<keyword evidence="1" id="KW-0233">DNA recombination</keyword>
<feature type="domain" description="Tyr recombinase" evidence="2">
    <location>
        <begin position="261"/>
        <end position="471"/>
    </location>
</feature>
<proteinExistence type="predicted"/>
<dbReference type="GO" id="GO:0015074">
    <property type="term" value="P:DNA integration"/>
    <property type="evidence" value="ECO:0007669"/>
    <property type="project" value="InterPro"/>
</dbReference>
<comment type="caution">
    <text evidence="3">The sequence shown here is derived from an EMBL/GenBank/DDBJ whole genome shotgun (WGS) entry which is preliminary data.</text>
</comment>
<dbReference type="GO" id="GO:0006310">
    <property type="term" value="P:DNA recombination"/>
    <property type="evidence" value="ECO:0007669"/>
    <property type="project" value="UniProtKB-KW"/>
</dbReference>
<dbReference type="InterPro" id="IPR011010">
    <property type="entry name" value="DNA_brk_join_enz"/>
</dbReference>